<dbReference type="EMBL" id="BLLF01000532">
    <property type="protein sequence ID" value="GFH12718.1"/>
    <property type="molecule type" value="Genomic_DNA"/>
</dbReference>
<organism evidence="1 2">
    <name type="scientific">Haematococcus lacustris</name>
    <name type="common">Green alga</name>
    <name type="synonym">Haematococcus pluvialis</name>
    <dbReference type="NCBI Taxonomy" id="44745"/>
    <lineage>
        <taxon>Eukaryota</taxon>
        <taxon>Viridiplantae</taxon>
        <taxon>Chlorophyta</taxon>
        <taxon>core chlorophytes</taxon>
        <taxon>Chlorophyceae</taxon>
        <taxon>CS clade</taxon>
        <taxon>Chlamydomonadales</taxon>
        <taxon>Haematococcaceae</taxon>
        <taxon>Haematococcus</taxon>
    </lineage>
</organism>
<protein>
    <submittedName>
        <fullName evidence="1">Uncharacterized protein</fullName>
    </submittedName>
</protein>
<evidence type="ECO:0000313" key="2">
    <source>
        <dbReference type="Proteomes" id="UP000485058"/>
    </source>
</evidence>
<name>A0A699YZ73_HAELA</name>
<accession>A0A699YZ73</accession>
<comment type="caution">
    <text evidence="1">The sequence shown here is derived from an EMBL/GenBank/DDBJ whole genome shotgun (WGS) entry which is preliminary data.</text>
</comment>
<proteinExistence type="predicted"/>
<dbReference type="AlphaFoldDB" id="A0A699YZ73"/>
<evidence type="ECO:0000313" key="1">
    <source>
        <dbReference type="EMBL" id="GFH12718.1"/>
    </source>
</evidence>
<feature type="non-terminal residue" evidence="1">
    <location>
        <position position="1"/>
    </location>
</feature>
<dbReference type="Proteomes" id="UP000485058">
    <property type="component" value="Unassembled WGS sequence"/>
</dbReference>
<gene>
    <name evidence="1" type="ORF">HaLaN_08457</name>
</gene>
<sequence>SGYGDGGDADYNPDTRGEYQRLLPPQHIEPPYTFTPSGLAAASAAEDGADAHEGGSSYVYTLGLAAFLMRNWRGQTPCPFVLLRNVYPWTSTPLKDTYTPGALHRGLEAASKDMLTCSQDRNTVAGLPGAVTVDCAKACKNMDVQAMANLVPKGD</sequence>
<keyword evidence="2" id="KW-1185">Reference proteome</keyword>
<reference evidence="1 2" key="1">
    <citation type="submission" date="2020-02" db="EMBL/GenBank/DDBJ databases">
        <title>Draft genome sequence of Haematococcus lacustris strain NIES-144.</title>
        <authorList>
            <person name="Morimoto D."/>
            <person name="Nakagawa S."/>
            <person name="Yoshida T."/>
            <person name="Sawayama S."/>
        </authorList>
    </citation>
    <scope>NUCLEOTIDE SEQUENCE [LARGE SCALE GENOMIC DNA]</scope>
    <source>
        <strain evidence="1 2">NIES-144</strain>
    </source>
</reference>